<dbReference type="Gene3D" id="1.20.1740.10">
    <property type="entry name" value="Amino acid/polyamine transporter I"/>
    <property type="match status" value="1"/>
</dbReference>
<evidence type="ECO:0000256" key="4">
    <source>
        <dbReference type="ARBA" id="ARBA00022989"/>
    </source>
</evidence>
<feature type="transmembrane region" description="Helical" evidence="6">
    <location>
        <begin position="347"/>
        <end position="367"/>
    </location>
</feature>
<dbReference type="EMBL" id="KZ851846">
    <property type="protein sequence ID" value="RDK46541.1"/>
    <property type="molecule type" value="Genomic_DNA"/>
</dbReference>
<dbReference type="PANTHER" id="PTHR22950">
    <property type="entry name" value="AMINO ACID TRANSPORTER"/>
    <property type="match status" value="1"/>
</dbReference>
<keyword evidence="9" id="KW-1185">Reference proteome</keyword>
<feature type="transmembrane region" description="Helical" evidence="6">
    <location>
        <begin position="72"/>
        <end position="94"/>
    </location>
</feature>
<evidence type="ECO:0000256" key="5">
    <source>
        <dbReference type="ARBA" id="ARBA00023136"/>
    </source>
</evidence>
<evidence type="ECO:0000256" key="1">
    <source>
        <dbReference type="ARBA" id="ARBA00004141"/>
    </source>
</evidence>
<feature type="transmembrane region" description="Helical" evidence="6">
    <location>
        <begin position="412"/>
        <end position="445"/>
    </location>
</feature>
<feature type="transmembrane region" description="Helical" evidence="6">
    <location>
        <begin position="373"/>
        <end position="400"/>
    </location>
</feature>
<evidence type="ECO:0000259" key="7">
    <source>
        <dbReference type="Pfam" id="PF01490"/>
    </source>
</evidence>
<protein>
    <submittedName>
        <fullName evidence="8">Putative amino acid transporter</fullName>
    </submittedName>
</protein>
<feature type="domain" description="Amino acid transporter transmembrane" evidence="7">
    <location>
        <begin position="44"/>
        <end position="439"/>
    </location>
</feature>
<reference evidence="8 9" key="1">
    <citation type="submission" date="2018-07" db="EMBL/GenBank/DDBJ databases">
        <title>Section-level genome sequencing of Aspergillus section Nigri to investigate inter- and intra-species variation.</title>
        <authorList>
            <consortium name="DOE Joint Genome Institute"/>
            <person name="Vesth T.C."/>
            <person name="Nybo J.L."/>
            <person name="Theobald S."/>
            <person name="Frisvad J.C."/>
            <person name="Larsen T.O."/>
            <person name="Nielsen K.F."/>
            <person name="Hoof J.B."/>
            <person name="Brandl J."/>
            <person name="Salamov A."/>
            <person name="Riley R."/>
            <person name="Gladden J.M."/>
            <person name="Phatale P."/>
            <person name="Nielsen M.T."/>
            <person name="Lyhne E.K."/>
            <person name="Kogle M.E."/>
            <person name="Strasser K."/>
            <person name="McDonnell E."/>
            <person name="Barry K."/>
            <person name="Clum A."/>
            <person name="Chen C."/>
            <person name="Nolan M."/>
            <person name="Sandor L."/>
            <person name="Kuo A."/>
            <person name="Lipzen A."/>
            <person name="Hainaut M."/>
            <person name="Drula E."/>
            <person name="Tsang A."/>
            <person name="Magnuson J.K."/>
            <person name="Henrissat B."/>
            <person name="Wiebenga A."/>
            <person name="Simmons B.A."/>
            <person name="Makela M.R."/>
            <person name="De vries R.P."/>
            <person name="Grigoriev I.V."/>
            <person name="Mortensen U.H."/>
            <person name="Baker S.E."/>
            <person name="Andersen M.R."/>
        </authorList>
    </citation>
    <scope>NUCLEOTIDE SEQUENCE [LARGE SCALE GENOMIC DNA]</scope>
    <source>
        <strain evidence="8 9">ATCC 13157</strain>
    </source>
</reference>
<feature type="transmembrane region" description="Helical" evidence="6">
    <location>
        <begin position="307"/>
        <end position="327"/>
    </location>
</feature>
<proteinExistence type="inferred from homology"/>
<dbReference type="PANTHER" id="PTHR22950:SF683">
    <property type="entry name" value="AMINO ACID TRANSPORTER (EUROFUNG)"/>
    <property type="match status" value="1"/>
</dbReference>
<feature type="transmembrane region" description="Helical" evidence="6">
    <location>
        <begin position="235"/>
        <end position="253"/>
    </location>
</feature>
<accession>A0A370PWH1</accession>
<dbReference type="Proteomes" id="UP000254937">
    <property type="component" value="Unassembled WGS sequence"/>
</dbReference>
<feature type="transmembrane region" description="Helical" evidence="6">
    <location>
        <begin position="124"/>
        <end position="147"/>
    </location>
</feature>
<feature type="transmembrane region" description="Helical" evidence="6">
    <location>
        <begin position="265"/>
        <end position="287"/>
    </location>
</feature>
<evidence type="ECO:0000313" key="8">
    <source>
        <dbReference type="EMBL" id="RDK46541.1"/>
    </source>
</evidence>
<feature type="transmembrane region" description="Helical" evidence="6">
    <location>
        <begin position="45"/>
        <end position="66"/>
    </location>
</feature>
<evidence type="ECO:0000256" key="3">
    <source>
        <dbReference type="ARBA" id="ARBA00022692"/>
    </source>
</evidence>
<evidence type="ECO:0000256" key="2">
    <source>
        <dbReference type="ARBA" id="ARBA00008066"/>
    </source>
</evidence>
<dbReference type="InterPro" id="IPR013057">
    <property type="entry name" value="AA_transpt_TM"/>
</dbReference>
<organism evidence="8 9">
    <name type="scientific">Aspergillus phoenicis ATCC 13157</name>
    <dbReference type="NCBI Taxonomy" id="1353007"/>
    <lineage>
        <taxon>Eukaryota</taxon>
        <taxon>Fungi</taxon>
        <taxon>Dikarya</taxon>
        <taxon>Ascomycota</taxon>
        <taxon>Pezizomycotina</taxon>
        <taxon>Eurotiomycetes</taxon>
        <taxon>Eurotiomycetidae</taxon>
        <taxon>Eurotiales</taxon>
        <taxon>Aspergillaceae</taxon>
        <taxon>Aspergillus</taxon>
    </lineage>
</organism>
<name>A0A370PWH1_ASPPH</name>
<gene>
    <name evidence="8" type="ORF">M752DRAFT_281623</name>
</gene>
<dbReference type="GO" id="GO:0016020">
    <property type="term" value="C:membrane"/>
    <property type="evidence" value="ECO:0007669"/>
    <property type="project" value="UniProtKB-SubCell"/>
</dbReference>
<evidence type="ECO:0000256" key="6">
    <source>
        <dbReference type="SAM" id="Phobius"/>
    </source>
</evidence>
<keyword evidence="4 6" id="KW-1133">Transmembrane helix</keyword>
<sequence>MNEKNDKEGCTLFSSPTEEVQQGATVTDDAVFGVISEEGPNYRNLGWMGTSILMMKTQIGLGVLSIPSAFDALGLIPGVICLIIIAVTMSWSGYMVGVFKLNHREVYGIDDATGLIFGPIGREILGIGLSLFLVFCGASGILGLSIALNAVSNHGACTAVFVAVAAIVVLGLASIRTLDRISVLAWVGLACMWTSILIVTIAVGIQNRPDAAPPGPWVSDYKIVNAPSFTDGISAISQFIFAYAGTPFFFPIVSEMRDPRHYTKSLTVCQTVVTVTYITIGTVVYYFCGSYVSSPALGSAGKSIKRIAYGISLPGLFVTSTISTHMASKYIFLRFMRGSKHLTVNTFVHWATWLACVFAVIVVAYIIASGIPIFGSLISLVGALLGTVQCFQPAGCMWLYDNWSKRKEQRPLRWIFMVCYSIFMIVIGTFLTVGGTYGAVVGIIASLKADGTSGPWTCADNS</sequence>
<dbReference type="Pfam" id="PF01490">
    <property type="entry name" value="Aa_trans"/>
    <property type="match status" value="1"/>
</dbReference>
<dbReference type="GO" id="GO:0015179">
    <property type="term" value="F:L-amino acid transmembrane transporter activity"/>
    <property type="evidence" value="ECO:0007669"/>
    <property type="project" value="TreeGrafter"/>
</dbReference>
<feature type="transmembrane region" description="Helical" evidence="6">
    <location>
        <begin position="153"/>
        <end position="172"/>
    </location>
</feature>
<comment type="subcellular location">
    <subcellularLocation>
        <location evidence="1">Membrane</location>
        <topology evidence="1">Multi-pass membrane protein</topology>
    </subcellularLocation>
</comment>
<comment type="similarity">
    <text evidence="2">Belongs to the amino acid/polyamine transporter 2 family.</text>
</comment>
<dbReference type="AlphaFoldDB" id="A0A370PWH1"/>
<feature type="transmembrane region" description="Helical" evidence="6">
    <location>
        <begin position="184"/>
        <end position="205"/>
    </location>
</feature>
<evidence type="ECO:0000313" key="9">
    <source>
        <dbReference type="Proteomes" id="UP000254937"/>
    </source>
</evidence>
<keyword evidence="5 6" id="KW-0472">Membrane</keyword>
<keyword evidence="3 6" id="KW-0812">Transmembrane</keyword>